<feature type="transmembrane region" description="Helical" evidence="5">
    <location>
        <begin position="32"/>
        <end position="51"/>
    </location>
</feature>
<dbReference type="PANTHER" id="PTHR43847:SF1">
    <property type="entry name" value="BLL3993 PROTEIN"/>
    <property type="match status" value="1"/>
</dbReference>
<feature type="transmembrane region" description="Helical" evidence="5">
    <location>
        <begin position="71"/>
        <end position="93"/>
    </location>
</feature>
<evidence type="ECO:0000256" key="1">
    <source>
        <dbReference type="ARBA" id="ARBA00004127"/>
    </source>
</evidence>
<evidence type="ECO:0000313" key="7">
    <source>
        <dbReference type="Proteomes" id="UP001499951"/>
    </source>
</evidence>
<sequence>MIAKLILQFAAITALLAGLLFGLAGTLAWTGAYVLCGSLLGGGAAMSVWLARRDPALLKERMGRGRRDKPAFDRILLPLSNLVLFGWIGAMGLDARWHGTAQCPLWLNLIGGVLVLLAFALVIRVMAENTFATAIVRAQPERGQHVISTGPYRFVRHPMYSAAVIAYAAIPLALGSRLGLLGIPLPILVLGVRVLFEEGLLRRELPGYCDYMARVRYRFVPFVW</sequence>
<dbReference type="Pfam" id="PF04191">
    <property type="entry name" value="PEMT"/>
    <property type="match status" value="1"/>
</dbReference>
<feature type="transmembrane region" description="Helical" evidence="5">
    <location>
        <begin position="157"/>
        <end position="174"/>
    </location>
</feature>
<dbReference type="PANTHER" id="PTHR43847">
    <property type="entry name" value="BLL3993 PROTEIN"/>
    <property type="match status" value="1"/>
</dbReference>
<proteinExistence type="predicted"/>
<comment type="caution">
    <text evidence="6">The sequence shown here is derived from an EMBL/GenBank/DDBJ whole genome shotgun (WGS) entry which is preliminary data.</text>
</comment>
<keyword evidence="2 5" id="KW-0812">Transmembrane</keyword>
<gene>
    <name evidence="6" type="ORF">GCM10008942_26540</name>
</gene>
<dbReference type="InterPro" id="IPR052527">
    <property type="entry name" value="Metal_cation-efflux_comp"/>
</dbReference>
<evidence type="ECO:0000256" key="5">
    <source>
        <dbReference type="SAM" id="Phobius"/>
    </source>
</evidence>
<dbReference type="Proteomes" id="UP001499951">
    <property type="component" value="Unassembled WGS sequence"/>
</dbReference>
<feature type="transmembrane region" description="Helical" evidence="5">
    <location>
        <begin position="105"/>
        <end position="127"/>
    </location>
</feature>
<keyword evidence="7" id="KW-1185">Reference proteome</keyword>
<accession>A0ABN1EWN3</accession>
<dbReference type="RefSeq" id="WP_166936497.1">
    <property type="nucleotide sequence ID" value="NZ_BAAADD010000007.1"/>
</dbReference>
<keyword evidence="3 5" id="KW-1133">Transmembrane helix</keyword>
<comment type="subcellular location">
    <subcellularLocation>
        <location evidence="1">Endomembrane system</location>
        <topology evidence="1">Multi-pass membrane protein</topology>
    </subcellularLocation>
</comment>
<dbReference type="InterPro" id="IPR007318">
    <property type="entry name" value="Phopholipid_MeTrfase"/>
</dbReference>
<dbReference type="Gene3D" id="1.20.120.1630">
    <property type="match status" value="1"/>
</dbReference>
<evidence type="ECO:0000256" key="2">
    <source>
        <dbReference type="ARBA" id="ARBA00022692"/>
    </source>
</evidence>
<evidence type="ECO:0000313" key="6">
    <source>
        <dbReference type="EMBL" id="GAA0576389.1"/>
    </source>
</evidence>
<organism evidence="6 7">
    <name type="scientific">Rhizomicrobium electricum</name>
    <dbReference type="NCBI Taxonomy" id="480070"/>
    <lineage>
        <taxon>Bacteria</taxon>
        <taxon>Pseudomonadati</taxon>
        <taxon>Pseudomonadota</taxon>
        <taxon>Alphaproteobacteria</taxon>
        <taxon>Micropepsales</taxon>
        <taxon>Micropepsaceae</taxon>
        <taxon>Rhizomicrobium</taxon>
    </lineage>
</organism>
<evidence type="ECO:0000256" key="3">
    <source>
        <dbReference type="ARBA" id="ARBA00022989"/>
    </source>
</evidence>
<evidence type="ECO:0000256" key="4">
    <source>
        <dbReference type="ARBA" id="ARBA00023136"/>
    </source>
</evidence>
<reference evidence="6 7" key="1">
    <citation type="journal article" date="2019" name="Int. J. Syst. Evol. Microbiol.">
        <title>The Global Catalogue of Microorganisms (GCM) 10K type strain sequencing project: providing services to taxonomists for standard genome sequencing and annotation.</title>
        <authorList>
            <consortium name="The Broad Institute Genomics Platform"/>
            <consortium name="The Broad Institute Genome Sequencing Center for Infectious Disease"/>
            <person name="Wu L."/>
            <person name="Ma J."/>
        </authorList>
    </citation>
    <scope>NUCLEOTIDE SEQUENCE [LARGE SCALE GENOMIC DNA]</scope>
    <source>
        <strain evidence="6 7">JCM 15089</strain>
    </source>
</reference>
<dbReference type="EMBL" id="BAAADD010000007">
    <property type="protein sequence ID" value="GAA0576389.1"/>
    <property type="molecule type" value="Genomic_DNA"/>
</dbReference>
<keyword evidence="4 5" id="KW-0472">Membrane</keyword>
<protein>
    <submittedName>
        <fullName evidence="6">Isoprenylcysteine carboxylmethyltransferase family protein</fullName>
    </submittedName>
</protein>
<name>A0ABN1EWN3_9PROT</name>